<evidence type="ECO:0000259" key="12">
    <source>
        <dbReference type="PROSITE" id="PS50950"/>
    </source>
</evidence>
<dbReference type="PROSITE" id="PS50950">
    <property type="entry name" value="ZF_THAP"/>
    <property type="match status" value="1"/>
</dbReference>
<evidence type="ECO:0000313" key="13">
    <source>
        <dbReference type="EMBL" id="KAJ8287663.1"/>
    </source>
</evidence>
<proteinExistence type="predicted"/>
<dbReference type="GO" id="GO:0005634">
    <property type="term" value="C:nucleus"/>
    <property type="evidence" value="ECO:0007669"/>
    <property type="project" value="UniProtKB-SubCell"/>
</dbReference>
<evidence type="ECO:0000256" key="1">
    <source>
        <dbReference type="ARBA" id="ARBA00004123"/>
    </source>
</evidence>
<dbReference type="InterPro" id="IPR013087">
    <property type="entry name" value="Znf_C2H2_type"/>
</dbReference>
<keyword evidence="5" id="KW-0862">Zinc</keyword>
<dbReference type="PROSITE" id="PS50157">
    <property type="entry name" value="ZINC_FINGER_C2H2_2"/>
    <property type="match status" value="2"/>
</dbReference>
<protein>
    <submittedName>
        <fullName evidence="13">Uncharacterized protein</fullName>
    </submittedName>
</protein>
<accession>A0A9Q1E128</accession>
<evidence type="ECO:0000256" key="5">
    <source>
        <dbReference type="ARBA" id="ARBA00022833"/>
    </source>
</evidence>
<sequence length="922" mass="100759">MPSCAVLGCDIKSGYRLPKDEARCIQWLTAINNPIYPVNMPKNNYDKVRVCSKHFKSEDVQRDFCAELLGTKPKNVLLECAVPSVFPWTSGWKRSSSGESESSPGKREHENMGDMETFDESETAVSMEMVLPMDMVSEEVVTQDEGGADSDGLTAAMDSLTSLPSVSILSKFGKEFRYLEDSSEDEHDPDPNPNPAAGRPYVSGQNSAEEGSGSDVWTGSARDDCLCWECGERFHSLERLMVHFRKHEACVRCNMCHVTFRRVVSLSMHLDNVHNNVDLYCAPCSRLFHSKWDLNEHLGKHSEPGSEPEPCAEPQEEIEVHLVTSDTEGEPMPKPVSHQGSPLGDSTLPELVARDHTYNNSCKADNGAAAGTYTLRHTHRLTKALPESAHQEKEARVAGGGRDRHVEDFAVGKAVKLDASPLTPPLLRSLASSEQDGKMEQGGMDPCSGEVPWDGEPIEEDDLEHSGEEVNSDGFMSPGDSSEYDPGTASDASSESISSGNSSGSSYTPNKRGGKKVKTRRCLAIKRPCKAESSQVAIAPARQPVVSDSVNFGQTIRHQQKPQPNIQAPAKQNVTDTSAPGHNKALARPVFGPSRMYACDLCREVFPEQVSYRRHHCPVKAAIMSWRGPASIPAPAIQNPTAAPIPAPGALRTIAVPSASSLVSTPGQVLNSGSGVLKVAQTGVPCTIQNPTLVSSLPVASGPVFTLPSIMLPSPSPSVQSGSRPIMATVVFNGNAPNPGPLKILGMFANRSQEVALGKRLEKSWRSKGVFLCRQCGAISRQPSLGVRHRYLHRGSRRHRCHCGRTFLHLLHLLRHHVQHAEATRFVCAPCGRTFSGARCLARHKQDQEGKRKRMRKRKKRERSRKDCHAPFSCDCGQIFHRPTAFLWHKLKNPKQQGASLKGTQGNYPADDTASQIETCPL</sequence>
<keyword evidence="14" id="KW-1185">Reference proteome</keyword>
<comment type="caution">
    <text evidence="13">The sequence shown here is derived from an EMBL/GenBank/DDBJ whole genome shotgun (WGS) entry which is preliminary data.</text>
</comment>
<feature type="compositionally biased region" description="Low complexity" evidence="10">
    <location>
        <begin position="91"/>
        <end position="103"/>
    </location>
</feature>
<evidence type="ECO:0000256" key="2">
    <source>
        <dbReference type="ARBA" id="ARBA00022723"/>
    </source>
</evidence>
<feature type="region of interest" description="Disordered" evidence="10">
    <location>
        <begin position="842"/>
        <end position="864"/>
    </location>
</feature>
<feature type="region of interest" description="Disordered" evidence="10">
    <location>
        <begin position="558"/>
        <end position="584"/>
    </location>
</feature>
<feature type="region of interest" description="Disordered" evidence="10">
    <location>
        <begin position="897"/>
        <end position="922"/>
    </location>
</feature>
<dbReference type="SMART" id="SM00355">
    <property type="entry name" value="ZnF_C2H2"/>
    <property type="match status" value="6"/>
</dbReference>
<dbReference type="InterPro" id="IPR006612">
    <property type="entry name" value="THAP_Znf"/>
</dbReference>
<dbReference type="GO" id="GO:0008270">
    <property type="term" value="F:zinc ion binding"/>
    <property type="evidence" value="ECO:0007669"/>
    <property type="project" value="UniProtKB-KW"/>
</dbReference>
<feature type="domain" description="C2H2-type" evidence="11">
    <location>
        <begin position="771"/>
        <end position="798"/>
    </location>
</feature>
<feature type="domain" description="C2H2-type" evidence="11">
    <location>
        <begin position="826"/>
        <end position="853"/>
    </location>
</feature>
<gene>
    <name evidence="13" type="ORF">COCON_G00003220</name>
</gene>
<reference evidence="13" key="1">
    <citation type="journal article" date="2023" name="Science">
        <title>Genome structures resolve the early diversification of teleost fishes.</title>
        <authorList>
            <person name="Parey E."/>
            <person name="Louis A."/>
            <person name="Montfort J."/>
            <person name="Bouchez O."/>
            <person name="Roques C."/>
            <person name="Iampietro C."/>
            <person name="Lluch J."/>
            <person name="Castinel A."/>
            <person name="Donnadieu C."/>
            <person name="Desvignes T."/>
            <person name="Floi Bucao C."/>
            <person name="Jouanno E."/>
            <person name="Wen M."/>
            <person name="Mejri S."/>
            <person name="Dirks R."/>
            <person name="Jansen H."/>
            <person name="Henkel C."/>
            <person name="Chen W.J."/>
            <person name="Zahm M."/>
            <person name="Cabau C."/>
            <person name="Klopp C."/>
            <person name="Thompson A.W."/>
            <person name="Robinson-Rechavi M."/>
            <person name="Braasch I."/>
            <person name="Lecointre G."/>
            <person name="Bobe J."/>
            <person name="Postlethwait J.H."/>
            <person name="Berthelot C."/>
            <person name="Roest Crollius H."/>
            <person name="Guiguen Y."/>
        </authorList>
    </citation>
    <scope>NUCLEOTIDE SEQUENCE</scope>
    <source>
        <strain evidence="13">Concon-B</strain>
    </source>
</reference>
<keyword evidence="2" id="KW-0479">Metal-binding</keyword>
<feature type="compositionally biased region" description="Low complexity" evidence="10">
    <location>
        <begin position="490"/>
        <end position="506"/>
    </location>
</feature>
<keyword evidence="6 9" id="KW-0238">DNA-binding</keyword>
<dbReference type="EMBL" id="JAFJMO010000001">
    <property type="protein sequence ID" value="KAJ8287663.1"/>
    <property type="molecule type" value="Genomic_DNA"/>
</dbReference>
<organism evidence="13 14">
    <name type="scientific">Conger conger</name>
    <name type="common">Conger eel</name>
    <name type="synonym">Muraena conger</name>
    <dbReference type="NCBI Taxonomy" id="82655"/>
    <lineage>
        <taxon>Eukaryota</taxon>
        <taxon>Metazoa</taxon>
        <taxon>Chordata</taxon>
        <taxon>Craniata</taxon>
        <taxon>Vertebrata</taxon>
        <taxon>Euteleostomi</taxon>
        <taxon>Actinopterygii</taxon>
        <taxon>Neopterygii</taxon>
        <taxon>Teleostei</taxon>
        <taxon>Anguilliformes</taxon>
        <taxon>Congridae</taxon>
        <taxon>Conger</taxon>
    </lineage>
</organism>
<dbReference type="OrthoDB" id="10069600at2759"/>
<keyword evidence="4 8" id="KW-0863">Zinc-finger</keyword>
<dbReference type="SUPFAM" id="SSF57667">
    <property type="entry name" value="beta-beta-alpha zinc fingers"/>
    <property type="match status" value="3"/>
</dbReference>
<feature type="compositionally biased region" description="Basic residues" evidence="10">
    <location>
        <begin position="851"/>
        <end position="863"/>
    </location>
</feature>
<name>A0A9Q1E128_CONCO</name>
<dbReference type="Pfam" id="PF05485">
    <property type="entry name" value="THAP"/>
    <property type="match status" value="1"/>
</dbReference>
<evidence type="ECO:0000256" key="4">
    <source>
        <dbReference type="ARBA" id="ARBA00022771"/>
    </source>
</evidence>
<keyword evidence="3" id="KW-0677">Repeat</keyword>
<evidence type="ECO:0000256" key="8">
    <source>
        <dbReference type="PROSITE-ProRule" id="PRU00042"/>
    </source>
</evidence>
<evidence type="ECO:0000256" key="10">
    <source>
        <dbReference type="SAM" id="MobiDB-lite"/>
    </source>
</evidence>
<dbReference type="InterPro" id="IPR036236">
    <property type="entry name" value="Znf_C2H2_sf"/>
</dbReference>
<dbReference type="AlphaFoldDB" id="A0A9Q1E128"/>
<evidence type="ECO:0000256" key="6">
    <source>
        <dbReference type="ARBA" id="ARBA00023125"/>
    </source>
</evidence>
<dbReference type="Gene3D" id="3.30.160.60">
    <property type="entry name" value="Classic Zinc Finger"/>
    <property type="match status" value="2"/>
</dbReference>
<feature type="region of interest" description="Disordered" evidence="10">
    <location>
        <begin position="326"/>
        <end position="348"/>
    </location>
</feature>
<feature type="region of interest" description="Disordered" evidence="10">
    <location>
        <begin position="180"/>
        <end position="217"/>
    </location>
</feature>
<dbReference type="Proteomes" id="UP001152803">
    <property type="component" value="Unassembled WGS sequence"/>
</dbReference>
<dbReference type="SMART" id="SM00980">
    <property type="entry name" value="THAP"/>
    <property type="match status" value="1"/>
</dbReference>
<feature type="domain" description="THAP-type" evidence="12">
    <location>
        <begin position="1"/>
        <end position="86"/>
    </location>
</feature>
<feature type="region of interest" description="Disordered" evidence="10">
    <location>
        <begin position="91"/>
        <end position="115"/>
    </location>
</feature>
<evidence type="ECO:0000256" key="9">
    <source>
        <dbReference type="PROSITE-ProRule" id="PRU00309"/>
    </source>
</evidence>
<evidence type="ECO:0000256" key="3">
    <source>
        <dbReference type="ARBA" id="ARBA00022737"/>
    </source>
</evidence>
<dbReference type="PANTHER" id="PTHR24406">
    <property type="entry name" value="TRANSCRIPTIONAL REPRESSOR CTCFL-RELATED"/>
    <property type="match status" value="1"/>
</dbReference>
<evidence type="ECO:0000313" key="14">
    <source>
        <dbReference type="Proteomes" id="UP001152803"/>
    </source>
</evidence>
<dbReference type="SUPFAM" id="SSF57716">
    <property type="entry name" value="Glucocorticoid receptor-like (DNA-binding domain)"/>
    <property type="match status" value="1"/>
</dbReference>
<dbReference type="PROSITE" id="PS00028">
    <property type="entry name" value="ZINC_FINGER_C2H2_1"/>
    <property type="match status" value="3"/>
</dbReference>
<evidence type="ECO:0000259" key="11">
    <source>
        <dbReference type="PROSITE" id="PS50157"/>
    </source>
</evidence>
<dbReference type="InterPro" id="IPR050888">
    <property type="entry name" value="ZnF_C2H2-type_TF"/>
</dbReference>
<dbReference type="GO" id="GO:0003677">
    <property type="term" value="F:DNA binding"/>
    <property type="evidence" value="ECO:0007669"/>
    <property type="project" value="UniProtKB-UniRule"/>
</dbReference>
<feature type="region of interest" description="Disordered" evidence="10">
    <location>
        <begin position="432"/>
        <end position="519"/>
    </location>
</feature>
<evidence type="ECO:0000256" key="7">
    <source>
        <dbReference type="ARBA" id="ARBA00023242"/>
    </source>
</evidence>
<keyword evidence="7" id="KW-0539">Nucleus</keyword>
<comment type="subcellular location">
    <subcellularLocation>
        <location evidence="1">Nucleus</location>
    </subcellularLocation>
</comment>
<feature type="compositionally biased region" description="Polar residues" evidence="10">
    <location>
        <begin position="558"/>
        <end position="580"/>
    </location>
</feature>